<sequence>MATTSQNLCALTRRDDVGNLSNLCRCLNVKDTQPATKSLLNHEDARKGGFFFEVGAFNGEELSNTLFHERELGWTGALMEPSPSYLALKSKNRRAHIMRACVAPDTTYSELDLDVGKIYAEMYSLVNAKKAQKSARVPCYPFYSVLTALGNPVVDFMTLDVEGVEMKVLRSIPWNDVKIRVITVEIIWAPEGPEGIRKFMEARGFEFIEKLDYHYLFFDKKLSHGLNRKVKV</sequence>
<name>A0A8B7NCQ3_HYAAZ</name>
<dbReference type="GO" id="GO:0005789">
    <property type="term" value="C:endoplasmic reticulum membrane"/>
    <property type="evidence" value="ECO:0007669"/>
    <property type="project" value="TreeGrafter"/>
</dbReference>
<dbReference type="InterPro" id="IPR029063">
    <property type="entry name" value="SAM-dependent_MTases_sf"/>
</dbReference>
<dbReference type="Gene3D" id="3.40.50.150">
    <property type="entry name" value="Vaccinia Virus protein VP39"/>
    <property type="match status" value="1"/>
</dbReference>
<evidence type="ECO:0000313" key="2">
    <source>
        <dbReference type="Proteomes" id="UP000694843"/>
    </source>
</evidence>
<dbReference type="PANTHER" id="PTHR34009:SF2">
    <property type="entry name" value="PROTEIN STAR"/>
    <property type="match status" value="1"/>
</dbReference>
<dbReference type="PANTHER" id="PTHR34009">
    <property type="entry name" value="PROTEIN STAR"/>
    <property type="match status" value="1"/>
</dbReference>
<dbReference type="InterPro" id="IPR006342">
    <property type="entry name" value="FkbM_mtfrase"/>
</dbReference>
<keyword evidence="2" id="KW-1185">Reference proteome</keyword>
<dbReference type="AlphaFoldDB" id="A0A8B7NCQ3"/>
<dbReference type="KEGG" id="hazt:108668639"/>
<dbReference type="InterPro" id="IPR053202">
    <property type="entry name" value="EGF_Rcpt_Signaling_Reg"/>
</dbReference>
<dbReference type="GO" id="GO:0016197">
    <property type="term" value="P:endosomal transport"/>
    <property type="evidence" value="ECO:0007669"/>
    <property type="project" value="TreeGrafter"/>
</dbReference>
<reference evidence="3" key="1">
    <citation type="submission" date="2025-08" db="UniProtKB">
        <authorList>
            <consortium name="RefSeq"/>
        </authorList>
    </citation>
    <scope>IDENTIFICATION</scope>
    <source>
        <tissue evidence="3">Whole organism</tissue>
    </source>
</reference>
<proteinExistence type="predicted"/>
<protein>
    <submittedName>
        <fullName evidence="3">Protein Star-like</fullName>
    </submittedName>
</protein>
<dbReference type="Proteomes" id="UP000694843">
    <property type="component" value="Unplaced"/>
</dbReference>
<dbReference type="Pfam" id="PF05050">
    <property type="entry name" value="Methyltransf_21"/>
    <property type="match status" value="1"/>
</dbReference>
<dbReference type="RefSeq" id="XP_018011370.1">
    <property type="nucleotide sequence ID" value="XM_018155881.1"/>
</dbReference>
<dbReference type="GO" id="GO:0006888">
    <property type="term" value="P:endoplasmic reticulum to Golgi vesicle-mediated transport"/>
    <property type="evidence" value="ECO:0007669"/>
    <property type="project" value="TreeGrafter"/>
</dbReference>
<accession>A0A8B7NCQ3</accession>
<dbReference type="OrthoDB" id="6357215at2759"/>
<dbReference type="GO" id="GO:0031902">
    <property type="term" value="C:late endosome membrane"/>
    <property type="evidence" value="ECO:0007669"/>
    <property type="project" value="TreeGrafter"/>
</dbReference>
<dbReference type="GO" id="GO:0005886">
    <property type="term" value="C:plasma membrane"/>
    <property type="evidence" value="ECO:0007669"/>
    <property type="project" value="TreeGrafter"/>
</dbReference>
<dbReference type="GeneID" id="108668639"/>
<dbReference type="OMA" id="ISSTGHF"/>
<dbReference type="SUPFAM" id="SSF53335">
    <property type="entry name" value="S-adenosyl-L-methionine-dependent methyltransferases"/>
    <property type="match status" value="1"/>
</dbReference>
<gene>
    <name evidence="3" type="primary">LOC108668639</name>
</gene>
<evidence type="ECO:0000313" key="3">
    <source>
        <dbReference type="RefSeq" id="XP_018011370.1"/>
    </source>
</evidence>
<organism evidence="2 3">
    <name type="scientific">Hyalella azteca</name>
    <name type="common">Amphipod</name>
    <dbReference type="NCBI Taxonomy" id="294128"/>
    <lineage>
        <taxon>Eukaryota</taxon>
        <taxon>Metazoa</taxon>
        <taxon>Ecdysozoa</taxon>
        <taxon>Arthropoda</taxon>
        <taxon>Crustacea</taxon>
        <taxon>Multicrustacea</taxon>
        <taxon>Malacostraca</taxon>
        <taxon>Eumalacostraca</taxon>
        <taxon>Peracarida</taxon>
        <taxon>Amphipoda</taxon>
        <taxon>Senticaudata</taxon>
        <taxon>Talitrida</taxon>
        <taxon>Talitroidea</taxon>
        <taxon>Hyalellidae</taxon>
        <taxon>Hyalella</taxon>
    </lineage>
</organism>
<evidence type="ECO:0000259" key="1">
    <source>
        <dbReference type="Pfam" id="PF05050"/>
    </source>
</evidence>
<dbReference type="GO" id="GO:0005794">
    <property type="term" value="C:Golgi apparatus"/>
    <property type="evidence" value="ECO:0007669"/>
    <property type="project" value="TreeGrafter"/>
</dbReference>
<feature type="domain" description="Methyltransferase FkbM" evidence="1">
    <location>
        <begin position="53"/>
        <end position="207"/>
    </location>
</feature>